<dbReference type="AlphaFoldDB" id="E9SXQ0"/>
<dbReference type="Pfam" id="PF20013">
    <property type="entry name" value="GAP1-N2"/>
    <property type="match status" value="1"/>
</dbReference>
<dbReference type="STRING" id="43767.A6I91_19050"/>
<dbReference type="Pfam" id="PF20014">
    <property type="entry name" value="GAP1-M"/>
    <property type="match status" value="1"/>
</dbReference>
<sequence>MTRPGEIDPDRFGQLTYTSFDPPTSGRTGGGGWQIKEISGGLSDEEQASLRAGVVTRLEPVEPLPTFPTPEDLAARPRRLAYVPATGGGGSYWHTAAAGADASGRPGNVFVHAVLDRAHEGSAGAERPIALWRSQDWLAPYGPDAVAQATLHGPPRPGGVVDRSAVLGFLLDPGTWRIGVLSLLLDAVARALAGGPAVVLATESTESAALWIGAISAFMSPGSARRFGWCTFDRHHEVDATVARGIHLVAVPLQDAEGCPVLGSHVLISENETPELGELGVEPHRTARGATIPVTAWSVLAQTVLVDRTVAEQALARQDSIARFVADRGLSPMWPLAMAVVLEPELHEALDEAGRVVFEQSPDAILEVPVLADVPLSLVDVQFGDSTEHAWRVLAGLLDEDGVAPVVRELAGRMFLFRALADGDWIRCCTREHRELLDPAWVSEDVRADAVRVTTALQDRARAAATRVELREVALDAVATLDLLVQVSLVGDPIDAAMFEMLERVVVPILCDAIAGPEFVQHLGPMGPATRIDYLQVAIATHPEVTGRQLGARVPYPVLEWVVGETGTLAVAALKRDPGRVADPLSMLVAEGLLQALQTGSLAVTSPLRLIILQRMMFEMLDRGWVRVDLNATMRLFDCTASEVRALVEEYAGIVPARLLRPAIVREQWGADVEALVSWVADSEVQDVPQVVSVASTADEVARSWAVIRDWGSRGGLAVEGIRPVLDGHLRPVLRDYAECFEADLPHDLRVRLALLVVGDGACVPADPVRHLPLLPDEHHTALVRALRADRPLVVEVVSAWIRSGRVGEGAMDTIREILGPDRLVGVEKGTDEPDLRPVTWK</sequence>
<feature type="compositionally biased region" description="Polar residues" evidence="1">
    <location>
        <begin position="15"/>
        <end position="26"/>
    </location>
</feature>
<dbReference type="InterPro" id="IPR045401">
    <property type="entry name" value="GAP1-M"/>
</dbReference>
<name>E9SXQ0_RHOHA</name>
<comment type="caution">
    <text evidence="4">The sequence shown here is derived from an EMBL/GenBank/DDBJ whole genome shotgun (WGS) entry which is preliminary data.</text>
</comment>
<feature type="region of interest" description="Disordered" evidence="1">
    <location>
        <begin position="1"/>
        <end position="37"/>
    </location>
</feature>
<evidence type="ECO:0000256" key="1">
    <source>
        <dbReference type="SAM" id="MobiDB-lite"/>
    </source>
</evidence>
<proteinExistence type="predicted"/>
<dbReference type="EMBL" id="ADNW02000006">
    <property type="protein sequence ID" value="EGD25334.1"/>
    <property type="molecule type" value="Genomic_DNA"/>
</dbReference>
<feature type="compositionally biased region" description="Basic and acidic residues" evidence="1">
    <location>
        <begin position="1"/>
        <end position="11"/>
    </location>
</feature>
<dbReference type="Proteomes" id="UP000004245">
    <property type="component" value="Unassembled WGS sequence"/>
</dbReference>
<evidence type="ECO:0000313" key="5">
    <source>
        <dbReference type="Proteomes" id="UP000004245"/>
    </source>
</evidence>
<evidence type="ECO:0000313" key="4">
    <source>
        <dbReference type="EMBL" id="EGD25334.1"/>
    </source>
</evidence>
<evidence type="ECO:0000259" key="3">
    <source>
        <dbReference type="Pfam" id="PF20014"/>
    </source>
</evidence>
<dbReference type="InterPro" id="IPR045402">
    <property type="entry name" value="GAP1-N2"/>
</dbReference>
<keyword evidence="5" id="KW-1185">Reference proteome</keyword>
<protein>
    <submittedName>
        <fullName evidence="4">Uncharacterized protein</fullName>
    </submittedName>
</protein>
<organism evidence="4 5">
    <name type="scientific">Prescottella equi ATCC 33707</name>
    <dbReference type="NCBI Taxonomy" id="525370"/>
    <lineage>
        <taxon>Bacteria</taxon>
        <taxon>Bacillati</taxon>
        <taxon>Actinomycetota</taxon>
        <taxon>Actinomycetes</taxon>
        <taxon>Mycobacteriales</taxon>
        <taxon>Nocardiaceae</taxon>
        <taxon>Prescottella</taxon>
    </lineage>
</organism>
<gene>
    <name evidence="4" type="ORF">HMPREF0724_11115</name>
</gene>
<accession>E9SXQ0</accession>
<feature type="domain" description="GTPase-associated protein 1 N-terminal" evidence="2">
    <location>
        <begin position="12"/>
        <end position="145"/>
    </location>
</feature>
<dbReference type="HOGENOM" id="CLU_337987_0_0_11"/>
<reference evidence="4" key="1">
    <citation type="submission" date="2011-01" db="EMBL/GenBank/DDBJ databases">
        <authorList>
            <person name="Muzny D."/>
            <person name="Qin X."/>
            <person name="Buhay C."/>
            <person name="Dugan-Rocha S."/>
            <person name="Ding Y."/>
            <person name="Chen G."/>
            <person name="Hawes A."/>
            <person name="Holder M."/>
            <person name="Jhangiani S."/>
            <person name="Johnson A."/>
            <person name="Khan Z."/>
            <person name="Li Z."/>
            <person name="Liu W."/>
            <person name="Liu X."/>
            <person name="Perez L."/>
            <person name="Shen H."/>
            <person name="Wang Q."/>
            <person name="Watt J."/>
            <person name="Xi L."/>
            <person name="Xin Y."/>
            <person name="Zhou J."/>
            <person name="Deng J."/>
            <person name="Jiang H."/>
            <person name="Liu Y."/>
            <person name="Qu J."/>
            <person name="Song X.-Z."/>
            <person name="Zhang L."/>
            <person name="Villasana D."/>
            <person name="Johnson A."/>
            <person name="Liu J."/>
            <person name="Liyanage D."/>
            <person name="Lorensuhewa L."/>
            <person name="Robinson T."/>
            <person name="Song A."/>
            <person name="Song B.-B."/>
            <person name="Dinh H."/>
            <person name="Thornton R."/>
            <person name="Coyle M."/>
            <person name="Francisco L."/>
            <person name="Jackson L."/>
            <person name="Javaid M."/>
            <person name="Korchina V."/>
            <person name="Kovar C."/>
            <person name="Mata R."/>
            <person name="Mathew T."/>
            <person name="Ngo R."/>
            <person name="Nguyen L."/>
            <person name="Nguyen N."/>
            <person name="Okwuonu G."/>
            <person name="Ongeri F."/>
            <person name="Pham C."/>
            <person name="Simmons D."/>
            <person name="Wilczek-Boney K."/>
            <person name="Hale W."/>
            <person name="Jakkamsetti A."/>
            <person name="Pham P."/>
            <person name="Ruth R."/>
            <person name="San Lucas F."/>
            <person name="Warren J."/>
            <person name="Zhang J."/>
            <person name="Zhao Z."/>
            <person name="Zhou C."/>
            <person name="Zhu D."/>
            <person name="Lee S."/>
            <person name="Bess C."/>
            <person name="Blankenburg K."/>
            <person name="Forbes L."/>
            <person name="Fu Q."/>
            <person name="Gubbala S."/>
            <person name="Hirani K."/>
            <person name="Jayaseelan J.C."/>
            <person name="Lara F."/>
            <person name="Munidasa M."/>
            <person name="Palculict T."/>
            <person name="Patil S."/>
            <person name="Pu L.-L."/>
            <person name="Saada N."/>
            <person name="Tang L."/>
            <person name="Weissenberger G."/>
            <person name="Zhu Y."/>
            <person name="Hemphill L."/>
            <person name="Shang Y."/>
            <person name="Youmans B."/>
            <person name="Ayvaz T."/>
            <person name="Ross M."/>
            <person name="Santibanez J."/>
            <person name="Aqrawi P."/>
            <person name="Gross S."/>
            <person name="Joshi V."/>
            <person name="Fowler G."/>
            <person name="Nazareth L."/>
            <person name="Reid J."/>
            <person name="Worley K."/>
            <person name="Petrosino J."/>
            <person name="Highlander S."/>
            <person name="Gibbs R."/>
        </authorList>
    </citation>
    <scope>NUCLEOTIDE SEQUENCE [LARGE SCALE GENOMIC DNA]</scope>
    <source>
        <strain evidence="4">ATCC 33707</strain>
    </source>
</reference>
<evidence type="ECO:0000259" key="2">
    <source>
        <dbReference type="Pfam" id="PF20013"/>
    </source>
</evidence>
<dbReference type="OrthoDB" id="3250392at2"/>
<feature type="domain" description="GTPase-associated protein 1 middle" evidence="3">
    <location>
        <begin position="179"/>
        <end position="254"/>
    </location>
</feature>
<dbReference type="RefSeq" id="WP_005514168.1">
    <property type="nucleotide sequence ID" value="NZ_CM001149.1"/>
</dbReference>